<evidence type="ECO:0000313" key="5">
    <source>
        <dbReference type="Proteomes" id="UP001549139"/>
    </source>
</evidence>
<evidence type="ECO:0000256" key="1">
    <source>
        <dbReference type="SAM" id="Phobius"/>
    </source>
</evidence>
<sequence length="187" mass="19778">MKLARIISDLGAPWILNVVLFLALGLGLGAPAAGVSAALLTGVVPRAIIAVLMRRGEVSHHHVTKREQRKPVFAAILVCLAVAVALLAALPTPREMWIALGAAIGFIVVFACVTLMLRLKISVHVGLWVTVWGYLAVVLSPWWALGLVFAPVVAWSRLKQGHHTPRELAGGFVAGLVVLACALGVLV</sequence>
<dbReference type="EMBL" id="JAAXPF010000013">
    <property type="protein sequence ID" value="NKY69620.1"/>
    <property type="molecule type" value="Genomic_DNA"/>
</dbReference>
<keyword evidence="1" id="KW-1133">Transmembrane helix</keyword>
<gene>
    <name evidence="3" type="ORF">HF989_09655</name>
    <name evidence="2" type="ORF">JOF50_002156</name>
</gene>
<feature type="transmembrane region" description="Helical" evidence="1">
    <location>
        <begin position="72"/>
        <end position="90"/>
    </location>
</feature>
<feature type="transmembrane region" description="Helical" evidence="1">
    <location>
        <begin position="131"/>
        <end position="156"/>
    </location>
</feature>
<organism evidence="3 4">
    <name type="scientific">Corynebacterium mucifaciens</name>
    <dbReference type="NCBI Taxonomy" id="57171"/>
    <lineage>
        <taxon>Bacteria</taxon>
        <taxon>Bacillati</taxon>
        <taxon>Actinomycetota</taxon>
        <taxon>Actinomycetes</taxon>
        <taxon>Mycobacteriales</taxon>
        <taxon>Corynebacteriaceae</taxon>
        <taxon>Corynebacterium</taxon>
    </lineage>
</organism>
<dbReference type="EMBL" id="JBEPNZ010000002">
    <property type="protein sequence ID" value="MET3945293.1"/>
    <property type="molecule type" value="Genomic_DNA"/>
</dbReference>
<reference evidence="3 4" key="1">
    <citation type="submission" date="2020-04" db="EMBL/GenBank/DDBJ databases">
        <title>MicrobeNet Type strains.</title>
        <authorList>
            <person name="Nicholson A.C."/>
        </authorList>
    </citation>
    <scope>NUCLEOTIDE SEQUENCE [LARGE SCALE GENOMIC DNA]</scope>
    <source>
        <strain evidence="3 4">ATCC 700355</strain>
    </source>
</reference>
<evidence type="ECO:0000313" key="3">
    <source>
        <dbReference type="EMBL" id="NKY69620.1"/>
    </source>
</evidence>
<feature type="transmembrane region" description="Helical" evidence="1">
    <location>
        <begin position="168"/>
        <end position="186"/>
    </location>
</feature>
<keyword evidence="1" id="KW-0812">Transmembrane</keyword>
<dbReference type="Proteomes" id="UP001549139">
    <property type="component" value="Unassembled WGS sequence"/>
</dbReference>
<proteinExistence type="predicted"/>
<name>A0A7X6LTR5_9CORY</name>
<feature type="transmembrane region" description="Helical" evidence="1">
    <location>
        <begin position="96"/>
        <end position="119"/>
    </location>
</feature>
<comment type="caution">
    <text evidence="3">The sequence shown here is derived from an EMBL/GenBank/DDBJ whole genome shotgun (WGS) entry which is preliminary data.</text>
</comment>
<dbReference type="Proteomes" id="UP000554284">
    <property type="component" value="Unassembled WGS sequence"/>
</dbReference>
<keyword evidence="1" id="KW-0472">Membrane</keyword>
<accession>A0A7X6LTR5</accession>
<feature type="transmembrane region" description="Helical" evidence="1">
    <location>
        <begin position="12"/>
        <end position="29"/>
    </location>
</feature>
<evidence type="ECO:0000313" key="2">
    <source>
        <dbReference type="EMBL" id="MET3945293.1"/>
    </source>
</evidence>
<dbReference type="AlphaFoldDB" id="A0A7X6LTR5"/>
<dbReference type="RefSeq" id="WP_168686050.1">
    <property type="nucleotide sequence ID" value="NZ_JAAXPF010000013.1"/>
</dbReference>
<reference evidence="2 5" key="2">
    <citation type="submission" date="2024-06" db="EMBL/GenBank/DDBJ databases">
        <title>Sequencing the genomes of 1000 actinobacteria strains.</title>
        <authorList>
            <person name="Klenk H.-P."/>
        </authorList>
    </citation>
    <scope>NUCLEOTIDE SEQUENCE [LARGE SCALE GENOMIC DNA]</scope>
    <source>
        <strain evidence="2 5">DSM 44265</strain>
    </source>
</reference>
<protein>
    <submittedName>
        <fullName evidence="3">Phosphoesterase</fullName>
    </submittedName>
    <submittedName>
        <fullName evidence="2">Transposase</fullName>
    </submittedName>
</protein>
<keyword evidence="5" id="KW-1185">Reference proteome</keyword>
<evidence type="ECO:0000313" key="4">
    <source>
        <dbReference type="Proteomes" id="UP000554284"/>
    </source>
</evidence>